<dbReference type="NCBIfam" id="NF002298">
    <property type="entry name" value="PRK01222.1-4"/>
    <property type="match status" value="1"/>
</dbReference>
<reference evidence="12" key="1">
    <citation type="journal article" date="2019" name="Int. J. Syst. Evol. Microbiol.">
        <title>The Global Catalogue of Microorganisms (GCM) 10K type strain sequencing project: providing services to taxonomists for standard genome sequencing and annotation.</title>
        <authorList>
            <consortium name="The Broad Institute Genomics Platform"/>
            <consortium name="The Broad Institute Genome Sequencing Center for Infectious Disease"/>
            <person name="Wu L."/>
            <person name="Ma J."/>
        </authorList>
    </citation>
    <scope>NUCLEOTIDE SEQUENCE [LARGE SCALE GENOMIC DNA]</scope>
    <source>
        <strain evidence="12">NBRC 110044</strain>
    </source>
</reference>
<evidence type="ECO:0000256" key="6">
    <source>
        <dbReference type="ARBA" id="ARBA00022822"/>
    </source>
</evidence>
<dbReference type="Pfam" id="PF00697">
    <property type="entry name" value="PRAI"/>
    <property type="match status" value="1"/>
</dbReference>
<dbReference type="EC" id="5.3.1.24" evidence="3 9"/>
<evidence type="ECO:0000256" key="4">
    <source>
        <dbReference type="ARBA" id="ARBA00022272"/>
    </source>
</evidence>
<keyword evidence="12" id="KW-1185">Reference proteome</keyword>
<evidence type="ECO:0000256" key="9">
    <source>
        <dbReference type="HAMAP-Rule" id="MF_00135"/>
    </source>
</evidence>
<dbReference type="SUPFAM" id="SSF51366">
    <property type="entry name" value="Ribulose-phoshate binding barrel"/>
    <property type="match status" value="1"/>
</dbReference>
<dbReference type="PANTHER" id="PTHR42894:SF1">
    <property type="entry name" value="N-(5'-PHOSPHORIBOSYL)ANTHRANILATE ISOMERASE"/>
    <property type="match status" value="1"/>
</dbReference>
<keyword evidence="8 9" id="KW-0413">Isomerase</keyword>
<keyword evidence="6 9" id="KW-0822">Tryptophan biosynthesis</keyword>
<dbReference type="PANTHER" id="PTHR42894">
    <property type="entry name" value="N-(5'-PHOSPHORIBOSYL)ANTHRANILATE ISOMERASE"/>
    <property type="match status" value="1"/>
</dbReference>
<evidence type="ECO:0000259" key="10">
    <source>
        <dbReference type="Pfam" id="PF00697"/>
    </source>
</evidence>
<evidence type="ECO:0000256" key="1">
    <source>
        <dbReference type="ARBA" id="ARBA00001164"/>
    </source>
</evidence>
<comment type="catalytic activity">
    <reaction evidence="1 9">
        <text>N-(5-phospho-beta-D-ribosyl)anthranilate = 1-(2-carboxyphenylamino)-1-deoxy-D-ribulose 5-phosphate</text>
        <dbReference type="Rhea" id="RHEA:21540"/>
        <dbReference type="ChEBI" id="CHEBI:18277"/>
        <dbReference type="ChEBI" id="CHEBI:58613"/>
        <dbReference type="EC" id="5.3.1.24"/>
    </reaction>
</comment>
<dbReference type="InterPro" id="IPR011060">
    <property type="entry name" value="RibuloseP-bd_barrel"/>
</dbReference>
<dbReference type="InterPro" id="IPR044643">
    <property type="entry name" value="TrpF_fam"/>
</dbReference>
<dbReference type="Gene3D" id="3.20.20.70">
    <property type="entry name" value="Aldolase class I"/>
    <property type="match status" value="1"/>
</dbReference>
<dbReference type="Proteomes" id="UP001156706">
    <property type="component" value="Unassembled WGS sequence"/>
</dbReference>
<dbReference type="CDD" id="cd00405">
    <property type="entry name" value="PRAI"/>
    <property type="match status" value="1"/>
</dbReference>
<evidence type="ECO:0000313" key="12">
    <source>
        <dbReference type="Proteomes" id="UP001156706"/>
    </source>
</evidence>
<feature type="domain" description="N-(5'phosphoribosyl) anthranilate isomerase (PRAI)" evidence="10">
    <location>
        <begin position="5"/>
        <end position="200"/>
    </location>
</feature>
<sequence length="206" mass="22086">MTARIKICGLRDVATARATAALGADAIGLVFHEASPRHVSINTAHEIVAALPPFVSTVGLFVDADPSLVEGVLRTLPLDLLQFHGDEPPEYCRAFGRPYIKAVRVKPGLDLLELADRYADARGLLCDAYSPLAHGGTGERFDWNLLPASLPLPLILSGGLDATNVADAIRAVRPWAVDVSSGVESQRGIKDLDRVAQFIAAVRQHH</sequence>
<keyword evidence="7 9" id="KW-0057">Aromatic amino acid biosynthesis</keyword>
<comment type="pathway">
    <text evidence="2 9">Amino-acid biosynthesis; L-tryptophan biosynthesis; L-tryptophan from chorismate: step 3/5.</text>
</comment>
<comment type="similarity">
    <text evidence="9">Belongs to the TrpF family.</text>
</comment>
<keyword evidence="5 9" id="KW-0028">Amino-acid biosynthesis</keyword>
<dbReference type="InterPro" id="IPR001240">
    <property type="entry name" value="PRAI_dom"/>
</dbReference>
<proteinExistence type="inferred from homology"/>
<dbReference type="InterPro" id="IPR013785">
    <property type="entry name" value="Aldolase_TIM"/>
</dbReference>
<dbReference type="RefSeq" id="WP_284196442.1">
    <property type="nucleotide sequence ID" value="NZ_BSOG01000002.1"/>
</dbReference>
<evidence type="ECO:0000256" key="2">
    <source>
        <dbReference type="ARBA" id="ARBA00004664"/>
    </source>
</evidence>
<evidence type="ECO:0000256" key="5">
    <source>
        <dbReference type="ARBA" id="ARBA00022605"/>
    </source>
</evidence>
<dbReference type="GO" id="GO:0016853">
    <property type="term" value="F:isomerase activity"/>
    <property type="evidence" value="ECO:0007669"/>
    <property type="project" value="UniProtKB-KW"/>
</dbReference>
<accession>A0ABQ5YJ71</accession>
<evidence type="ECO:0000256" key="8">
    <source>
        <dbReference type="ARBA" id="ARBA00023235"/>
    </source>
</evidence>
<dbReference type="HAMAP" id="MF_00135">
    <property type="entry name" value="PRAI"/>
    <property type="match status" value="1"/>
</dbReference>
<name>A0ABQ5YJ71_9NEIS</name>
<dbReference type="EMBL" id="BSOG01000002">
    <property type="protein sequence ID" value="GLR13336.1"/>
    <property type="molecule type" value="Genomic_DNA"/>
</dbReference>
<evidence type="ECO:0000256" key="7">
    <source>
        <dbReference type="ARBA" id="ARBA00023141"/>
    </source>
</evidence>
<evidence type="ECO:0000256" key="3">
    <source>
        <dbReference type="ARBA" id="ARBA00012572"/>
    </source>
</evidence>
<comment type="caution">
    <text evidence="11">The sequence shown here is derived from an EMBL/GenBank/DDBJ whole genome shotgun (WGS) entry which is preliminary data.</text>
</comment>
<protein>
    <recommendedName>
        <fullName evidence="4 9">N-(5'-phosphoribosyl)anthranilate isomerase</fullName>
        <shortName evidence="9">PRAI</shortName>
        <ecNumber evidence="3 9">5.3.1.24</ecNumber>
    </recommendedName>
</protein>
<evidence type="ECO:0000313" key="11">
    <source>
        <dbReference type="EMBL" id="GLR13336.1"/>
    </source>
</evidence>
<dbReference type="NCBIfam" id="NF002299">
    <property type="entry name" value="PRK01222.1-6"/>
    <property type="match status" value="1"/>
</dbReference>
<organism evidence="11 12">
    <name type="scientific">Chitinimonas prasina</name>
    <dbReference type="NCBI Taxonomy" id="1434937"/>
    <lineage>
        <taxon>Bacteria</taxon>
        <taxon>Pseudomonadati</taxon>
        <taxon>Pseudomonadota</taxon>
        <taxon>Betaproteobacteria</taxon>
        <taxon>Neisseriales</taxon>
        <taxon>Chitinibacteraceae</taxon>
        <taxon>Chitinimonas</taxon>
    </lineage>
</organism>
<gene>
    <name evidence="9 11" type="primary">trpF</name>
    <name evidence="11" type="ORF">GCM10007907_21260</name>
</gene>